<reference evidence="2 3" key="1">
    <citation type="journal article" date="2016" name="Mol. Biol. Evol.">
        <title>Comparative Genomics of Early-Diverging Mushroom-Forming Fungi Provides Insights into the Origins of Lignocellulose Decay Capabilities.</title>
        <authorList>
            <person name="Nagy L.G."/>
            <person name="Riley R."/>
            <person name="Tritt A."/>
            <person name="Adam C."/>
            <person name="Daum C."/>
            <person name="Floudas D."/>
            <person name="Sun H."/>
            <person name="Yadav J.S."/>
            <person name="Pangilinan J."/>
            <person name="Larsson K.H."/>
            <person name="Matsuura K."/>
            <person name="Barry K."/>
            <person name="Labutti K."/>
            <person name="Kuo R."/>
            <person name="Ohm R.A."/>
            <person name="Bhattacharya S.S."/>
            <person name="Shirouzu T."/>
            <person name="Yoshinaga Y."/>
            <person name="Martin F.M."/>
            <person name="Grigoriev I.V."/>
            <person name="Hibbett D.S."/>
        </authorList>
    </citation>
    <scope>NUCLEOTIDE SEQUENCE [LARGE SCALE GENOMIC DNA]</scope>
    <source>
        <strain evidence="2 3">CBS 109695</strain>
    </source>
</reference>
<feature type="region of interest" description="Disordered" evidence="1">
    <location>
        <begin position="120"/>
        <end position="162"/>
    </location>
</feature>
<protein>
    <submittedName>
        <fullName evidence="2">Uncharacterized protein</fullName>
    </submittedName>
</protein>
<proteinExistence type="predicted"/>
<feature type="region of interest" description="Disordered" evidence="1">
    <location>
        <begin position="1"/>
        <end position="23"/>
    </location>
</feature>
<organism evidence="2 3">
    <name type="scientific">Athelia psychrophila</name>
    <dbReference type="NCBI Taxonomy" id="1759441"/>
    <lineage>
        <taxon>Eukaryota</taxon>
        <taxon>Fungi</taxon>
        <taxon>Dikarya</taxon>
        <taxon>Basidiomycota</taxon>
        <taxon>Agaricomycotina</taxon>
        <taxon>Agaricomycetes</taxon>
        <taxon>Agaricomycetidae</taxon>
        <taxon>Atheliales</taxon>
        <taxon>Atheliaceae</taxon>
        <taxon>Athelia</taxon>
    </lineage>
</organism>
<gene>
    <name evidence="2" type="ORF">FIBSPDRAFT_947144</name>
</gene>
<evidence type="ECO:0000256" key="1">
    <source>
        <dbReference type="SAM" id="MobiDB-lite"/>
    </source>
</evidence>
<name>A0A166S8J5_9AGAM</name>
<dbReference type="AlphaFoldDB" id="A0A166S8J5"/>
<feature type="compositionally biased region" description="Low complexity" evidence="1">
    <location>
        <begin position="130"/>
        <end position="149"/>
    </location>
</feature>
<dbReference type="Proteomes" id="UP000076532">
    <property type="component" value="Unassembled WGS sequence"/>
</dbReference>
<evidence type="ECO:0000313" key="3">
    <source>
        <dbReference type="Proteomes" id="UP000076532"/>
    </source>
</evidence>
<keyword evidence="3" id="KW-1185">Reference proteome</keyword>
<sequence>MTDCHNSGPARMGSPGSSQTPAHVVDGVRSEASAYPSTCVHPECTFTTSCVYREVSYVASPSFAPTESDLEKLAAAAQTFADHGITVTRGPVRDLLDGVPSGSHSDLGVGLLSLSDADAHGEADPDLLTGPSGSMSQPPSSSARGRSPSVVIVSDVDMSASI</sequence>
<accession>A0A166S8J5</accession>
<evidence type="ECO:0000313" key="2">
    <source>
        <dbReference type="EMBL" id="KZP29145.1"/>
    </source>
</evidence>
<dbReference type="EMBL" id="KV417500">
    <property type="protein sequence ID" value="KZP29145.1"/>
    <property type="molecule type" value="Genomic_DNA"/>
</dbReference>